<accession>A0A1W6JWK0</accession>
<feature type="domain" description="BPL/LPL catalytic" evidence="1">
    <location>
        <begin position="28"/>
        <end position="213"/>
    </location>
</feature>
<dbReference type="Pfam" id="PF21948">
    <property type="entry name" value="LplA-B_cat"/>
    <property type="match status" value="1"/>
</dbReference>
<gene>
    <name evidence="2" type="ORF">B6F84_00365</name>
</gene>
<evidence type="ECO:0000313" key="2">
    <source>
        <dbReference type="EMBL" id="ARM74627.1"/>
    </source>
</evidence>
<name>A0A1W6JWK0_9CREN</name>
<dbReference type="STRING" id="282676.B6F84_00365"/>
<dbReference type="GO" id="GO:0016874">
    <property type="term" value="F:ligase activity"/>
    <property type="evidence" value="ECO:0007669"/>
    <property type="project" value="UniProtKB-KW"/>
</dbReference>
<dbReference type="InterPro" id="IPR004143">
    <property type="entry name" value="BPL_LPL_catalytic"/>
</dbReference>
<dbReference type="GeneID" id="41589324"/>
<dbReference type="Gene3D" id="3.30.930.10">
    <property type="entry name" value="Bira Bifunctional Protein, Domain 2"/>
    <property type="match status" value="1"/>
</dbReference>
<dbReference type="PANTHER" id="PTHR43679:SF2">
    <property type="entry name" value="OCTANOYL-[GCVH]:PROTEIN N-OCTANOYLTRANSFERASE"/>
    <property type="match status" value="1"/>
</dbReference>
<organism evidence="2 3">
    <name type="scientific">Acidianus manzaensis</name>
    <dbReference type="NCBI Taxonomy" id="282676"/>
    <lineage>
        <taxon>Archaea</taxon>
        <taxon>Thermoproteota</taxon>
        <taxon>Thermoprotei</taxon>
        <taxon>Sulfolobales</taxon>
        <taxon>Sulfolobaceae</taxon>
        <taxon>Acidianus</taxon>
    </lineage>
</organism>
<evidence type="ECO:0000259" key="1">
    <source>
        <dbReference type="PROSITE" id="PS51733"/>
    </source>
</evidence>
<dbReference type="PANTHER" id="PTHR43679">
    <property type="entry name" value="OCTANOYLTRANSFERASE LIPM-RELATED"/>
    <property type="match status" value="1"/>
</dbReference>
<dbReference type="EMBL" id="CP020477">
    <property type="protein sequence ID" value="ARM74627.1"/>
    <property type="molecule type" value="Genomic_DNA"/>
</dbReference>
<dbReference type="InterPro" id="IPR045864">
    <property type="entry name" value="aa-tRNA-synth_II/BPL/LPL"/>
</dbReference>
<reference evidence="2 3" key="1">
    <citation type="submission" date="2017-03" db="EMBL/GenBank/DDBJ databases">
        <title>Sulfur activation and transportation mechanism of thermophilic Archaea Acidianus manzaensis YN-25.</title>
        <authorList>
            <person name="Ma Y."/>
            <person name="Yang Y."/>
            <person name="Xia J."/>
        </authorList>
    </citation>
    <scope>NUCLEOTIDE SEQUENCE [LARGE SCALE GENOMIC DNA]</scope>
    <source>
        <strain evidence="2 3">YN-25</strain>
    </source>
</reference>
<keyword evidence="3" id="KW-1185">Reference proteome</keyword>
<dbReference type="AlphaFoldDB" id="A0A1W6JWK0"/>
<dbReference type="RefSeq" id="WP_148690373.1">
    <property type="nucleotide sequence ID" value="NZ_CP020477.1"/>
</dbReference>
<dbReference type="SUPFAM" id="SSF55681">
    <property type="entry name" value="Class II aaRS and biotin synthetases"/>
    <property type="match status" value="1"/>
</dbReference>
<dbReference type="PROSITE" id="PS51733">
    <property type="entry name" value="BPL_LPL_CATALYTIC"/>
    <property type="match status" value="1"/>
</dbReference>
<dbReference type="KEGG" id="aman:B6F84_00365"/>
<dbReference type="Proteomes" id="UP000193404">
    <property type="component" value="Chromosome"/>
</dbReference>
<proteinExistence type="predicted"/>
<evidence type="ECO:0000313" key="3">
    <source>
        <dbReference type="Proteomes" id="UP000193404"/>
    </source>
</evidence>
<dbReference type="OrthoDB" id="43646at2157"/>
<dbReference type="InterPro" id="IPR050664">
    <property type="entry name" value="Octanoyltrans_LipM/LipL"/>
</dbReference>
<keyword evidence="2" id="KW-0436">Ligase</keyword>
<dbReference type="CDD" id="cd16443">
    <property type="entry name" value="LplA"/>
    <property type="match status" value="1"/>
</dbReference>
<sequence>MRLIIEEGNPGSRQMALDETMMILLSKDIIPQTVRFWNFSPTTLSLGRFLSVKDWVNEEELNKFNIPLIRRFTGGGPALHDEKGEITWSVAIKGNDMMKAYETIGKALVYSLKLFGLNGTFSPINDVTVEGKKVVGMAGAMKRGAILVHGTFMFDTNLEYMSVIKMPKVKEIERGPAKSRVSTISALLGEKISRKEALQKIVEGFSSVFQLKEGELTEIERDFSEELKYKYNSKEWTYLR</sequence>
<protein>
    <submittedName>
        <fullName evidence="2">Biotin--protein ligase</fullName>
    </submittedName>
</protein>